<dbReference type="InterPro" id="IPR053169">
    <property type="entry name" value="MUG_Protein"/>
</dbReference>
<proteinExistence type="predicted"/>
<sequence length="432" mass="47556">MPGGSWSRLFTRAAALVFYKSVQPDAGDTSTGGEKLTADLFTRQAKAAIETLNDEWYNVQTGIWDDAWWNSGNAFTTLADFAILRPEAANEINVGGYLRNTYVQAQTVQVQTTKNIDALGKVSSFSSIAGGQGDSPINGPGLDRHVGKNTWDKRQFAQFRNDFYDDMGWWALGLIRAFDVTGDRSYLDSAIIIFDDFATGLGGPCKGGVYWSRDRKYVNAITNELYLSIAASLANRIPSEPRYLTTARGQWDWFKNSGMINSENLINDGLDDQCKNNGMQTWSYNQGVILGGLVELHRANRKVNPPSSSSDDSSLLEQAKAIARAAIKHLSNPDGILVETDKCELRSGNCGKDGQQFKGIFVRNLRYLHDESPEEEFRRFILDQAVSVWENDREKGVGKFKLGVAWAGPFVKATGASQSCALDALVAAIAVV</sequence>
<dbReference type="Proteomes" id="UP001175261">
    <property type="component" value="Unassembled WGS sequence"/>
</dbReference>
<dbReference type="Gene3D" id="1.50.10.20">
    <property type="match status" value="1"/>
</dbReference>
<dbReference type="PANTHER" id="PTHR47791:SF1">
    <property type="entry name" value="ENDO MANNANASE, GH76 FAMILY (EUROFUNG)"/>
    <property type="match status" value="1"/>
</dbReference>
<evidence type="ECO:0000313" key="1">
    <source>
        <dbReference type="EMBL" id="KAK0391166.1"/>
    </source>
</evidence>
<evidence type="ECO:0008006" key="3">
    <source>
        <dbReference type="Google" id="ProtNLM"/>
    </source>
</evidence>
<gene>
    <name evidence="1" type="ORF">NLU13_0667</name>
</gene>
<dbReference type="PANTHER" id="PTHR47791">
    <property type="entry name" value="MEIOTICALLY UP-REGULATED GENE 191 PROTEIN"/>
    <property type="match status" value="1"/>
</dbReference>
<protein>
    <recommendedName>
        <fullName evidence="3">Mannan endo-1,6-alpha-mannosidase</fullName>
    </recommendedName>
</protein>
<dbReference type="InterPro" id="IPR008928">
    <property type="entry name" value="6-hairpin_glycosidase_sf"/>
</dbReference>
<keyword evidence="2" id="KW-1185">Reference proteome</keyword>
<reference evidence="1" key="1">
    <citation type="submission" date="2022-10" db="EMBL/GenBank/DDBJ databases">
        <title>Determination and structural analysis of whole genome sequence of Sarocladium strictum F4-1.</title>
        <authorList>
            <person name="Hu L."/>
            <person name="Jiang Y."/>
        </authorList>
    </citation>
    <scope>NUCLEOTIDE SEQUENCE</scope>
    <source>
        <strain evidence="1">F4-1</strain>
    </source>
</reference>
<dbReference type="Pfam" id="PF03663">
    <property type="entry name" value="Glyco_hydro_76"/>
    <property type="match status" value="1"/>
</dbReference>
<accession>A0AA39GQ92</accession>
<comment type="caution">
    <text evidence="1">The sequence shown here is derived from an EMBL/GenBank/DDBJ whole genome shotgun (WGS) entry which is preliminary data.</text>
</comment>
<dbReference type="GO" id="GO:0005975">
    <property type="term" value="P:carbohydrate metabolic process"/>
    <property type="evidence" value="ECO:0007669"/>
    <property type="project" value="InterPro"/>
</dbReference>
<dbReference type="InterPro" id="IPR005198">
    <property type="entry name" value="Glyco_hydro_76"/>
</dbReference>
<name>A0AA39GQ92_SARSR</name>
<dbReference type="AlphaFoldDB" id="A0AA39GQ92"/>
<dbReference type="EMBL" id="JAPDFR010000001">
    <property type="protein sequence ID" value="KAK0391166.1"/>
    <property type="molecule type" value="Genomic_DNA"/>
</dbReference>
<dbReference type="SUPFAM" id="SSF48208">
    <property type="entry name" value="Six-hairpin glycosidases"/>
    <property type="match status" value="1"/>
</dbReference>
<evidence type="ECO:0000313" key="2">
    <source>
        <dbReference type="Proteomes" id="UP001175261"/>
    </source>
</evidence>
<organism evidence="1 2">
    <name type="scientific">Sarocladium strictum</name>
    <name type="common">Black bundle disease fungus</name>
    <name type="synonym">Acremonium strictum</name>
    <dbReference type="NCBI Taxonomy" id="5046"/>
    <lineage>
        <taxon>Eukaryota</taxon>
        <taxon>Fungi</taxon>
        <taxon>Dikarya</taxon>
        <taxon>Ascomycota</taxon>
        <taxon>Pezizomycotina</taxon>
        <taxon>Sordariomycetes</taxon>
        <taxon>Hypocreomycetidae</taxon>
        <taxon>Hypocreales</taxon>
        <taxon>Sarocladiaceae</taxon>
        <taxon>Sarocladium</taxon>
    </lineage>
</organism>